<accession>A0ABT7MFH2</accession>
<feature type="compositionally biased region" description="Basic and acidic residues" evidence="1">
    <location>
        <begin position="182"/>
        <end position="191"/>
    </location>
</feature>
<name>A0ABT7MFH2_9PSEU</name>
<dbReference type="PROSITE" id="PS51996">
    <property type="entry name" value="TR_MART"/>
    <property type="match status" value="1"/>
</dbReference>
<feature type="compositionally biased region" description="Polar residues" evidence="1">
    <location>
        <begin position="164"/>
        <end position="181"/>
    </location>
</feature>
<feature type="compositionally biased region" description="Basic and acidic residues" evidence="1">
    <location>
        <begin position="128"/>
        <end position="163"/>
    </location>
</feature>
<dbReference type="Proteomes" id="UP001231924">
    <property type="component" value="Unassembled WGS sequence"/>
</dbReference>
<protein>
    <submittedName>
        <fullName evidence="3">ADP-ribosyltransferase</fullName>
    </submittedName>
</protein>
<feature type="compositionally biased region" description="Basic and acidic residues" evidence="1">
    <location>
        <begin position="95"/>
        <end position="120"/>
    </location>
</feature>
<dbReference type="Pfam" id="PF03496">
    <property type="entry name" value="ADPrib_exo_Tox"/>
    <property type="match status" value="1"/>
</dbReference>
<proteinExistence type="predicted"/>
<organism evidence="3 4">
    <name type="scientific">Actinomycetospora termitidis</name>
    <dbReference type="NCBI Taxonomy" id="3053470"/>
    <lineage>
        <taxon>Bacteria</taxon>
        <taxon>Bacillati</taxon>
        <taxon>Actinomycetota</taxon>
        <taxon>Actinomycetes</taxon>
        <taxon>Pseudonocardiales</taxon>
        <taxon>Pseudonocardiaceae</taxon>
        <taxon>Actinomycetospora</taxon>
    </lineage>
</organism>
<dbReference type="SUPFAM" id="SSF56399">
    <property type="entry name" value="ADP-ribosylation"/>
    <property type="match status" value="1"/>
</dbReference>
<evidence type="ECO:0000313" key="3">
    <source>
        <dbReference type="EMBL" id="MDL5159421.1"/>
    </source>
</evidence>
<feature type="domain" description="ADP ribosyltransferase" evidence="2">
    <location>
        <begin position="289"/>
        <end position="433"/>
    </location>
</feature>
<dbReference type="InterPro" id="IPR003540">
    <property type="entry name" value="ADP-ribosyltransferase"/>
</dbReference>
<gene>
    <name evidence="3" type="ORF">QRT03_25870</name>
</gene>
<keyword evidence="4" id="KW-1185">Reference proteome</keyword>
<dbReference type="Gene3D" id="3.90.176.10">
    <property type="entry name" value="Toxin ADP-ribosyltransferase, Chain A, domain 1"/>
    <property type="match status" value="1"/>
</dbReference>
<evidence type="ECO:0000313" key="4">
    <source>
        <dbReference type="Proteomes" id="UP001231924"/>
    </source>
</evidence>
<dbReference type="RefSeq" id="WP_286056015.1">
    <property type="nucleotide sequence ID" value="NZ_JASVWF010000007.1"/>
</dbReference>
<sequence>MSTPGQSLAFERAEKRAQETMASGRFTIRELKRGLIHVIDNRTSDICLALAADNPIVGMDEEFDTLIGPQMDPPFHDHCRTLVVLVVPGDVEPHGAEQAEVQAEERAREEPPEQRRPSRTERRKRRREVQQDVERRRREERERRRREREARRGTERGTLRDQQRGQGFASSDGLSSTPKSTQSRDVRREGDGPLPAPIAPQRTTLREWVDTAAELNRAHHSTAEDDEVMRILLRRQRWTREPVVVDQQRFRAEAANSGTTLHRGIAGEPSSASVVKPKRSYTPAELVEHYRENVTSTYEQRSSLSDYVGGTYVGINDRLRFGASWVNEWAEDDIRNLDSLLAAYSVPANVQVARGVSSNVPDDLSPGDVFVGAGYQSTNLGTAADEFSTASILLNITVPAGTPAIVVRGTGVTFKADEDELILGHGTRYLVQSEERRGTQRVLYVVALPPEAP</sequence>
<evidence type="ECO:0000256" key="1">
    <source>
        <dbReference type="SAM" id="MobiDB-lite"/>
    </source>
</evidence>
<reference evidence="3 4" key="1">
    <citation type="submission" date="2023-06" db="EMBL/GenBank/DDBJ databases">
        <title>Actinomycetospora Odt1-22.</title>
        <authorList>
            <person name="Supong K."/>
        </authorList>
    </citation>
    <scope>NUCLEOTIDE SEQUENCE [LARGE SCALE GENOMIC DNA]</scope>
    <source>
        <strain evidence="3 4">Odt1-22</strain>
    </source>
</reference>
<comment type="caution">
    <text evidence="3">The sequence shown here is derived from an EMBL/GenBank/DDBJ whole genome shotgun (WGS) entry which is preliminary data.</text>
</comment>
<feature type="region of interest" description="Disordered" evidence="1">
    <location>
        <begin position="95"/>
        <end position="205"/>
    </location>
</feature>
<dbReference type="EMBL" id="JASVWF010000007">
    <property type="protein sequence ID" value="MDL5159421.1"/>
    <property type="molecule type" value="Genomic_DNA"/>
</dbReference>
<evidence type="ECO:0000259" key="2">
    <source>
        <dbReference type="Pfam" id="PF03496"/>
    </source>
</evidence>